<dbReference type="GO" id="GO:0005634">
    <property type="term" value="C:nucleus"/>
    <property type="evidence" value="ECO:0007669"/>
    <property type="project" value="TreeGrafter"/>
</dbReference>
<feature type="compositionally biased region" description="Basic and acidic residues" evidence="2">
    <location>
        <begin position="523"/>
        <end position="537"/>
    </location>
</feature>
<dbReference type="GeneTree" id="ENSGT00530000063371"/>
<evidence type="ECO:0000256" key="1">
    <source>
        <dbReference type="ARBA" id="ARBA00010984"/>
    </source>
</evidence>
<dbReference type="Ensembl" id="ENSCJPT00005001666.1">
    <property type="protein sequence ID" value="ENSCJPP00005000945.1"/>
    <property type="gene ID" value="ENSCJPG00005001041.1"/>
</dbReference>
<dbReference type="Proteomes" id="UP000694412">
    <property type="component" value="Chromosome 6"/>
</dbReference>
<feature type="region of interest" description="Disordered" evidence="2">
    <location>
        <begin position="337"/>
        <end position="580"/>
    </location>
</feature>
<feature type="region of interest" description="Disordered" evidence="2">
    <location>
        <begin position="154"/>
        <end position="202"/>
    </location>
</feature>
<organism evidence="3 4">
    <name type="scientific">Coturnix japonica</name>
    <name type="common">Japanese quail</name>
    <name type="synonym">Coturnix coturnix japonica</name>
    <dbReference type="NCBI Taxonomy" id="93934"/>
    <lineage>
        <taxon>Eukaryota</taxon>
        <taxon>Metazoa</taxon>
        <taxon>Chordata</taxon>
        <taxon>Craniata</taxon>
        <taxon>Vertebrata</taxon>
        <taxon>Euteleostomi</taxon>
        <taxon>Archelosauria</taxon>
        <taxon>Archosauria</taxon>
        <taxon>Dinosauria</taxon>
        <taxon>Saurischia</taxon>
        <taxon>Theropoda</taxon>
        <taxon>Coelurosauria</taxon>
        <taxon>Aves</taxon>
        <taxon>Neognathae</taxon>
        <taxon>Galloanserae</taxon>
        <taxon>Galliformes</taxon>
        <taxon>Phasianidae</taxon>
        <taxon>Perdicinae</taxon>
        <taxon>Coturnix</taxon>
    </lineage>
</organism>
<gene>
    <name evidence="3" type="primary">FAM53B</name>
</gene>
<dbReference type="InterPro" id="IPR029356">
    <property type="entry name" value="FAM53"/>
</dbReference>
<dbReference type="GO" id="GO:0090263">
    <property type="term" value="P:positive regulation of canonical Wnt signaling pathway"/>
    <property type="evidence" value="ECO:0007669"/>
    <property type="project" value="TreeGrafter"/>
</dbReference>
<proteinExistence type="inferred from homology"/>
<dbReference type="PANTHER" id="PTHR28567">
    <property type="entry name" value="PROTEIN FAM53A-LIKE ISOFORM X1"/>
    <property type="match status" value="1"/>
</dbReference>
<feature type="compositionally biased region" description="Low complexity" evidence="2">
    <location>
        <begin position="352"/>
        <end position="367"/>
    </location>
</feature>
<dbReference type="GO" id="GO:0006606">
    <property type="term" value="P:protein import into nucleus"/>
    <property type="evidence" value="ECO:0007669"/>
    <property type="project" value="TreeGrafter"/>
</dbReference>
<dbReference type="PANTHER" id="PTHR28567:SF1">
    <property type="entry name" value="PROTEIN FAM53B"/>
    <property type="match status" value="1"/>
</dbReference>
<feature type="compositionally biased region" description="Polar residues" evidence="2">
    <location>
        <begin position="470"/>
        <end position="504"/>
    </location>
</feature>
<keyword evidence="4" id="KW-1185">Reference proteome</keyword>
<reference evidence="3" key="1">
    <citation type="submission" date="2015-11" db="EMBL/GenBank/DDBJ databases">
        <authorList>
            <consortium name="International Coturnix japonica Genome Analysis Consortium"/>
            <person name="Warren W."/>
            <person name="Burt D.W."/>
            <person name="Antin P.B."/>
            <person name="Lanford R."/>
            <person name="Gros J."/>
            <person name="Wilson R.K."/>
        </authorList>
    </citation>
    <scope>NUCLEOTIDE SEQUENCE [LARGE SCALE GENOMIC DNA]</scope>
</reference>
<reference evidence="3" key="3">
    <citation type="submission" date="2025-09" db="UniProtKB">
        <authorList>
            <consortium name="Ensembl"/>
        </authorList>
    </citation>
    <scope>IDENTIFICATION</scope>
</reference>
<dbReference type="AlphaFoldDB" id="A0A8C2SMF5"/>
<feature type="compositionally biased region" description="Low complexity" evidence="2">
    <location>
        <begin position="236"/>
        <end position="256"/>
    </location>
</feature>
<evidence type="ECO:0000313" key="4">
    <source>
        <dbReference type="Proteomes" id="UP000694412"/>
    </source>
</evidence>
<feature type="compositionally biased region" description="Acidic residues" evidence="2">
    <location>
        <begin position="570"/>
        <end position="580"/>
    </location>
</feature>
<evidence type="ECO:0000256" key="2">
    <source>
        <dbReference type="SAM" id="MobiDB-lite"/>
    </source>
</evidence>
<evidence type="ECO:0000313" key="3">
    <source>
        <dbReference type="Ensembl" id="ENSCJPP00005000945.1"/>
    </source>
</evidence>
<feature type="compositionally biased region" description="Low complexity" evidence="2">
    <location>
        <begin position="415"/>
        <end position="424"/>
    </location>
</feature>
<protein>
    <submittedName>
        <fullName evidence="3">Family with sequence similarity 53 member B</fullName>
    </submittedName>
</protein>
<reference evidence="3" key="2">
    <citation type="submission" date="2025-08" db="UniProtKB">
        <authorList>
            <consortium name="Ensembl"/>
        </authorList>
    </citation>
    <scope>IDENTIFICATION</scope>
</reference>
<feature type="compositionally biased region" description="Polar residues" evidence="2">
    <location>
        <begin position="337"/>
        <end position="351"/>
    </location>
</feature>
<dbReference type="Pfam" id="PF15242">
    <property type="entry name" value="FAM53"/>
    <property type="match status" value="1"/>
</dbReference>
<sequence>MHLCWKAGLTEERASVQPIEWLGVHGQHHRPSGDGTHLHLLFVADIGYQLSLLRYTEIQCTGCVTEPWSIDSCIEDAALLTARRTRGEQCCAWTEQWQQTDRQQPSALLSEPCSATGMDPIIPQARWLNVQLGAHTNRMFCRVPAGAALCRPMEPPAPSTRPELPSRCRCPQGSRWRRSPPCSSPGVGGEAEPGPGARRGRSGCGCGAEPGGGGRGAPQVRAGPCLRAGPAQEVTSAFPPSSSSALPARSTAAAAGGRERGSERCPQPAPAGPRRHHENDRWGDLSRKCPLQIEQPGASIWDCLSDKDEMSSCRTSWRPLGSKVWTPVEKRRCYSGGSVQRYSNGSATMQRSSSFSLPSRSHSLASSCDHRPGCPPRRSGAGGDGWSPEGGRADMQRSLSCSHDRFSSSEPGPPSASSTPASTPQLGRRAGGLCRSRSQPCVLNDKKVGVKRRRPQDAQEPRPSLDLAKMTQNRQTFNSLSSLSTAVEDSTQRLPTTRPWTTAPHSPEVMPGRTPACTPVPEPHTRGEERGVSRDDLSCEESDEGGGKEEDGTPWQGSGAGTQSPFQLDGEIDIEQIENN</sequence>
<accession>A0A8C2SMF5</accession>
<comment type="similarity">
    <text evidence="1">Belongs to the FAM53 family.</text>
</comment>
<feature type="region of interest" description="Disordered" evidence="2">
    <location>
        <begin position="232"/>
        <end position="283"/>
    </location>
</feature>
<name>A0A8C2SMF5_COTJA</name>